<keyword evidence="1" id="KW-1133">Transmembrane helix</keyword>
<dbReference type="eggNOG" id="COG1287">
    <property type="taxonomic scope" value="Bacteria"/>
</dbReference>
<feature type="transmembrane region" description="Helical" evidence="1">
    <location>
        <begin position="428"/>
        <end position="450"/>
    </location>
</feature>
<dbReference type="AlphaFoldDB" id="U3AZE6"/>
<feature type="transmembrane region" description="Helical" evidence="1">
    <location>
        <begin position="12"/>
        <end position="29"/>
    </location>
</feature>
<dbReference type="STRING" id="1219080.VEZ01S_04_00340"/>
<evidence type="ECO:0008006" key="4">
    <source>
        <dbReference type="Google" id="ProtNLM"/>
    </source>
</evidence>
<feature type="transmembrane region" description="Helical" evidence="1">
    <location>
        <begin position="105"/>
        <end position="131"/>
    </location>
</feature>
<evidence type="ECO:0000313" key="2">
    <source>
        <dbReference type="EMBL" id="GAD78587.1"/>
    </source>
</evidence>
<keyword evidence="3" id="KW-1185">Reference proteome</keyword>
<feature type="transmembrane region" description="Helical" evidence="1">
    <location>
        <begin position="230"/>
        <end position="247"/>
    </location>
</feature>
<feature type="transmembrane region" description="Helical" evidence="1">
    <location>
        <begin position="341"/>
        <end position="364"/>
    </location>
</feature>
<name>U3AZE6_9VIBR</name>
<feature type="transmembrane region" description="Helical" evidence="1">
    <location>
        <begin position="262"/>
        <end position="280"/>
    </location>
</feature>
<organism evidence="2 3">
    <name type="scientific">Vibrio ezurae NBRC 102218</name>
    <dbReference type="NCBI Taxonomy" id="1219080"/>
    <lineage>
        <taxon>Bacteria</taxon>
        <taxon>Pseudomonadati</taxon>
        <taxon>Pseudomonadota</taxon>
        <taxon>Gammaproteobacteria</taxon>
        <taxon>Vibrionales</taxon>
        <taxon>Vibrionaceae</taxon>
        <taxon>Vibrio</taxon>
    </lineage>
</organism>
<feature type="transmembrane region" description="Helical" evidence="1">
    <location>
        <begin position="292"/>
        <end position="312"/>
    </location>
</feature>
<feature type="transmembrane region" description="Helical" evidence="1">
    <location>
        <begin position="399"/>
        <end position="416"/>
    </location>
</feature>
<evidence type="ECO:0000313" key="3">
    <source>
        <dbReference type="Proteomes" id="UP000016562"/>
    </source>
</evidence>
<keyword evidence="1" id="KW-0472">Membrane</keyword>
<dbReference type="RefSeq" id="WP_021712310.1">
    <property type="nucleotide sequence ID" value="NZ_BATM01000004.1"/>
</dbReference>
<evidence type="ECO:0000256" key="1">
    <source>
        <dbReference type="SAM" id="Phobius"/>
    </source>
</evidence>
<protein>
    <recommendedName>
        <fullName evidence="4">Glycosyltransferase RgtA/B/C/D-like domain-containing protein</fullName>
    </recommendedName>
</protein>
<dbReference type="Proteomes" id="UP000016562">
    <property type="component" value="Unassembled WGS sequence"/>
</dbReference>
<feature type="transmembrane region" description="Helical" evidence="1">
    <location>
        <begin position="193"/>
        <end position="218"/>
    </location>
</feature>
<dbReference type="EMBL" id="BATM01000004">
    <property type="protein sequence ID" value="GAD78587.1"/>
    <property type="molecule type" value="Genomic_DNA"/>
</dbReference>
<keyword evidence="1" id="KW-0812">Transmembrane</keyword>
<gene>
    <name evidence="2" type="ORF">VEZ01S_04_00340</name>
</gene>
<comment type="caution">
    <text evidence="2">The sequence shown here is derived from an EMBL/GenBank/DDBJ whole genome shotgun (WGS) entry which is preliminary data.</text>
</comment>
<reference evidence="2 3" key="1">
    <citation type="submission" date="2013-09" db="EMBL/GenBank/DDBJ databases">
        <title>Whole genome shotgun sequence of Vibrio ezurae NBRC 102218.</title>
        <authorList>
            <person name="Yoshida I."/>
            <person name="Hosoyama A."/>
            <person name="Numata M."/>
            <person name="Hashimoto M."/>
            <person name="Hosoyama Y."/>
            <person name="Tsuchikane K."/>
            <person name="Noguchi M."/>
            <person name="Hirakata S."/>
            <person name="Ichikawa N."/>
            <person name="Ohji S."/>
            <person name="Yamazoe A."/>
            <person name="Fujita N."/>
        </authorList>
    </citation>
    <scope>NUCLEOTIDE SEQUENCE [LARGE SCALE GENOMIC DNA]</scope>
    <source>
        <strain evidence="2 3">NBRC 102218</strain>
    </source>
</reference>
<accession>U3AZE6</accession>
<feature type="transmembrane region" description="Helical" evidence="1">
    <location>
        <begin position="376"/>
        <end position="393"/>
    </location>
</feature>
<dbReference type="OrthoDB" id="1082056at2"/>
<proteinExistence type="predicted"/>
<sequence>MLKDWIHDNKKDLLFIVLCWCVVSIFVFARNWESISQLNLHDNDDYMRYVQFTDWIKYGNWYLEPMPHFNPEDGLIMHWSRVPDLFLATTTLILSPFFNTTTASLISIAVVPLVYLLCFALSVFALVDHYLGKKYRFIGMIFVLGSHAITKFYPGAIDHHNLQLIIVALFLALTPINTQQTTEFVRSFTQGMLIAISLWIGLDNFFFFVFYLASYSAYCLIYKNNWFSHFYKLCFVAMIFGLLFMPMNRPINEFFLIHYDSLSIPFIACFLCGGVLLFALNKIIHQQQSNLHKLTVAASISVIVFIPILLAFPELAKGAYADYPEIVSTYWLSNVSEAQSMYSLIISNGLFSSENMFLFFIPSLMYPLLKNKKTHLNLLYVILILHLSLAFFWQIRTVTLCFILSAPIQVYVLMTLSEKMQSKIASIFIILSGIPIFVLIYITMLTPLIGNTTEGKDTKNSAQISSIKSIFNEGNITNKKVLSGIESGAKILSQTNNSILAAPYHRNINGNSLVITTFLESDEDVIQETLKNNHIDYILINNDNHLKLLARLAKEGALIKRLKSYDIPEYLELINAKNPDDYQLFKFKG</sequence>